<evidence type="ECO:0000256" key="1">
    <source>
        <dbReference type="SAM" id="Phobius"/>
    </source>
</evidence>
<feature type="domain" description="EamA" evidence="2">
    <location>
        <begin position="7"/>
        <end position="136"/>
    </location>
</feature>
<dbReference type="RefSeq" id="WP_028498035.1">
    <property type="nucleotide sequence ID" value="NZ_CP028519.1"/>
</dbReference>
<dbReference type="PANTHER" id="PTHR22911">
    <property type="entry name" value="ACYL-MALONYL CONDENSING ENZYME-RELATED"/>
    <property type="match status" value="1"/>
</dbReference>
<proteinExistence type="predicted"/>
<protein>
    <submittedName>
        <fullName evidence="3">EamA/RhaT family transporter</fullName>
    </submittedName>
</protein>
<dbReference type="EMBL" id="CP028519">
    <property type="protein sequence ID" value="AVY93316.1"/>
    <property type="molecule type" value="Genomic_DNA"/>
</dbReference>
<keyword evidence="1" id="KW-0472">Membrane</keyword>
<dbReference type="InterPro" id="IPR000620">
    <property type="entry name" value="EamA_dom"/>
</dbReference>
<feature type="transmembrane region" description="Helical" evidence="1">
    <location>
        <begin position="237"/>
        <end position="255"/>
    </location>
</feature>
<dbReference type="KEGG" id="maer:DAI18_04100"/>
<gene>
    <name evidence="3" type="ORF">DAI18_04100</name>
</gene>
<dbReference type="Proteomes" id="UP000244173">
    <property type="component" value="Chromosome"/>
</dbReference>
<dbReference type="Gene3D" id="1.10.3730.20">
    <property type="match status" value="1"/>
</dbReference>
<feature type="transmembrane region" description="Helical" evidence="1">
    <location>
        <begin position="146"/>
        <end position="164"/>
    </location>
</feature>
<dbReference type="OrthoDB" id="9150437at2"/>
<dbReference type="PANTHER" id="PTHR22911:SF137">
    <property type="entry name" value="SOLUTE CARRIER FAMILY 35 MEMBER G2-RELATED"/>
    <property type="match status" value="1"/>
</dbReference>
<evidence type="ECO:0000313" key="3">
    <source>
        <dbReference type="EMBL" id="AVY93316.1"/>
    </source>
</evidence>
<feature type="transmembrane region" description="Helical" evidence="1">
    <location>
        <begin position="206"/>
        <end position="230"/>
    </location>
</feature>
<dbReference type="SUPFAM" id="SSF103481">
    <property type="entry name" value="Multidrug resistance efflux transporter EmrE"/>
    <property type="match status" value="2"/>
</dbReference>
<name>A0A2S0P7H8_9NEIS</name>
<evidence type="ECO:0000313" key="4">
    <source>
        <dbReference type="Proteomes" id="UP000244173"/>
    </source>
</evidence>
<sequence>MTPRLALSMLHVAALLFGLTGIFGKLVAAPAVVIVCGRALFALLALAPASVWAGQRPWQNVSRRSLAWLALGGVLLAGHWLTFFHAVQTGGVALATLGFASFPALVVLLEGLLFRERIRRDEMAVVAVVTFGLILVTPSFEAGSGLAGLAWGVLSGLLFALLSLSNRVIAARVAPLVVAWWQNCAVLLCVLPFAATGLPALGAADWLWLALLGVLCTGLAHGLFVTSLAVLNARTAAAIFALEPVYGIAIAWWLFGETPTVRMLIGGGLIVAAIVLSAQRQAKRRESAAIAATLQ</sequence>
<feature type="transmembrane region" description="Helical" evidence="1">
    <location>
        <begin position="66"/>
        <end position="86"/>
    </location>
</feature>
<feature type="domain" description="EamA" evidence="2">
    <location>
        <begin position="147"/>
        <end position="277"/>
    </location>
</feature>
<feature type="transmembrane region" description="Helical" evidence="1">
    <location>
        <begin position="176"/>
        <end position="194"/>
    </location>
</feature>
<keyword evidence="1" id="KW-0812">Transmembrane</keyword>
<evidence type="ECO:0000259" key="2">
    <source>
        <dbReference type="Pfam" id="PF00892"/>
    </source>
</evidence>
<accession>A0A2S0P7H8</accession>
<feature type="transmembrane region" description="Helical" evidence="1">
    <location>
        <begin position="31"/>
        <end position="54"/>
    </location>
</feature>
<organism evidence="3 4">
    <name type="scientific">Microvirgula aerodenitrificans</name>
    <dbReference type="NCBI Taxonomy" id="57480"/>
    <lineage>
        <taxon>Bacteria</taxon>
        <taxon>Pseudomonadati</taxon>
        <taxon>Pseudomonadota</taxon>
        <taxon>Betaproteobacteria</taxon>
        <taxon>Neisseriales</taxon>
        <taxon>Aquaspirillaceae</taxon>
        <taxon>Microvirgula</taxon>
    </lineage>
</organism>
<keyword evidence="4" id="KW-1185">Reference proteome</keyword>
<feature type="transmembrane region" description="Helical" evidence="1">
    <location>
        <begin position="261"/>
        <end position="278"/>
    </location>
</feature>
<dbReference type="AlphaFoldDB" id="A0A2S0P7H8"/>
<keyword evidence="1" id="KW-1133">Transmembrane helix</keyword>
<feature type="transmembrane region" description="Helical" evidence="1">
    <location>
        <begin position="123"/>
        <end position="140"/>
    </location>
</feature>
<feature type="transmembrane region" description="Helical" evidence="1">
    <location>
        <begin position="92"/>
        <end position="114"/>
    </location>
</feature>
<dbReference type="GO" id="GO:0016020">
    <property type="term" value="C:membrane"/>
    <property type="evidence" value="ECO:0007669"/>
    <property type="project" value="InterPro"/>
</dbReference>
<dbReference type="InterPro" id="IPR037185">
    <property type="entry name" value="EmrE-like"/>
</dbReference>
<dbReference type="Pfam" id="PF00892">
    <property type="entry name" value="EamA"/>
    <property type="match status" value="2"/>
</dbReference>
<dbReference type="STRING" id="1122240.GCA_000620105_00561"/>
<reference evidence="3 4" key="1">
    <citation type="submission" date="2018-04" db="EMBL/GenBank/DDBJ databases">
        <title>Denitrifier Microvirgula.</title>
        <authorList>
            <person name="Anderson E."/>
            <person name="Jang J."/>
            <person name="Ishii S."/>
        </authorList>
    </citation>
    <scope>NUCLEOTIDE SEQUENCE [LARGE SCALE GENOMIC DNA]</scope>
    <source>
        <strain evidence="3 4">BE2.4</strain>
    </source>
</reference>